<dbReference type="GO" id="GO:0005634">
    <property type="term" value="C:nucleus"/>
    <property type="evidence" value="ECO:0007669"/>
    <property type="project" value="TreeGrafter"/>
</dbReference>
<protein>
    <recommendedName>
        <fullName evidence="11">Box C/D snoRNA protein 1</fullName>
    </recommendedName>
    <alternativeName>
        <fullName evidence="12">Zinc finger HIT domain-containing protein 6</fullName>
    </alternativeName>
</protein>
<evidence type="ECO:0000313" key="17">
    <source>
        <dbReference type="Proteomes" id="UP000634136"/>
    </source>
</evidence>
<evidence type="ECO:0000256" key="7">
    <source>
        <dbReference type="ARBA" id="ARBA00022843"/>
    </source>
</evidence>
<dbReference type="GO" id="GO:0070761">
    <property type="term" value="C:pre-snoRNP complex"/>
    <property type="evidence" value="ECO:0007669"/>
    <property type="project" value="TreeGrafter"/>
</dbReference>
<reference evidence="16" key="1">
    <citation type="submission" date="2020-09" db="EMBL/GenBank/DDBJ databases">
        <title>Genome-Enabled Discovery of Anthraquinone Biosynthesis in Senna tora.</title>
        <authorList>
            <person name="Kang S.-H."/>
            <person name="Pandey R.P."/>
            <person name="Lee C.-M."/>
            <person name="Sim J.-S."/>
            <person name="Jeong J.-T."/>
            <person name="Choi B.-S."/>
            <person name="Jung M."/>
            <person name="Ginzburg D."/>
            <person name="Zhao K."/>
            <person name="Won S.Y."/>
            <person name="Oh T.-J."/>
            <person name="Yu Y."/>
            <person name="Kim N.-H."/>
            <person name="Lee O.R."/>
            <person name="Lee T.-H."/>
            <person name="Bashyal P."/>
            <person name="Kim T.-S."/>
            <person name="Lee W.-H."/>
            <person name="Kawkins C."/>
            <person name="Kim C.-K."/>
            <person name="Kim J.S."/>
            <person name="Ahn B.O."/>
            <person name="Rhee S.Y."/>
            <person name="Sohng J.K."/>
        </authorList>
    </citation>
    <scope>NUCLEOTIDE SEQUENCE</scope>
    <source>
        <tissue evidence="16">Leaf</tissue>
    </source>
</reference>
<feature type="domain" description="HIT-type" evidence="15">
    <location>
        <begin position="15"/>
        <end position="49"/>
    </location>
</feature>
<name>A0A834XCJ6_9FABA</name>
<dbReference type="Proteomes" id="UP000634136">
    <property type="component" value="Unassembled WGS sequence"/>
</dbReference>
<dbReference type="AlphaFoldDB" id="A0A834XCJ6"/>
<evidence type="ECO:0000256" key="2">
    <source>
        <dbReference type="ARBA" id="ARBA00022517"/>
    </source>
</evidence>
<keyword evidence="2" id="KW-0690">Ribosome biogenesis</keyword>
<evidence type="ECO:0000259" key="15">
    <source>
        <dbReference type="PROSITE" id="PS51083"/>
    </source>
</evidence>
<dbReference type="GO" id="GO:0048254">
    <property type="term" value="P:snoRNA localization"/>
    <property type="evidence" value="ECO:0007669"/>
    <property type="project" value="TreeGrafter"/>
</dbReference>
<dbReference type="SUPFAM" id="SSF144232">
    <property type="entry name" value="HIT/MYND zinc finger-like"/>
    <property type="match status" value="1"/>
</dbReference>
<dbReference type="GO" id="GO:0008270">
    <property type="term" value="F:zinc ion binding"/>
    <property type="evidence" value="ECO:0007669"/>
    <property type="project" value="UniProtKB-UniRule"/>
</dbReference>
<dbReference type="InterPro" id="IPR051639">
    <property type="entry name" value="BCD1"/>
</dbReference>
<accession>A0A834XCJ6</accession>
<evidence type="ECO:0000256" key="9">
    <source>
        <dbReference type="ARBA" id="ARBA00049654"/>
    </source>
</evidence>
<evidence type="ECO:0000256" key="11">
    <source>
        <dbReference type="ARBA" id="ARBA00068630"/>
    </source>
</evidence>
<evidence type="ECO:0000256" key="4">
    <source>
        <dbReference type="ARBA" id="ARBA00022723"/>
    </source>
</evidence>
<keyword evidence="1" id="KW-1017">Isopeptide bond</keyword>
<dbReference type="Pfam" id="PF04438">
    <property type="entry name" value="zf-HIT"/>
    <property type="match status" value="1"/>
</dbReference>
<dbReference type="PROSITE" id="PS51083">
    <property type="entry name" value="ZF_HIT"/>
    <property type="match status" value="1"/>
</dbReference>
<dbReference type="InterPro" id="IPR057721">
    <property type="entry name" value="BCD1_alpha/beta"/>
</dbReference>
<keyword evidence="7" id="KW-0832">Ubl conjugation</keyword>
<evidence type="ECO:0000256" key="1">
    <source>
        <dbReference type="ARBA" id="ARBA00022499"/>
    </source>
</evidence>
<dbReference type="Gene3D" id="3.30.60.190">
    <property type="match status" value="1"/>
</dbReference>
<evidence type="ECO:0000256" key="8">
    <source>
        <dbReference type="ARBA" id="ARBA00049598"/>
    </source>
</evidence>
<comment type="similarity">
    <text evidence="9">Belongs to the BCD1 family.</text>
</comment>
<dbReference type="GO" id="GO:0000492">
    <property type="term" value="P:box C/D snoRNP assembly"/>
    <property type="evidence" value="ECO:0007669"/>
    <property type="project" value="TreeGrafter"/>
</dbReference>
<dbReference type="FunFam" id="3.30.60.190:FF:000001">
    <property type="entry name" value="box C/D snoRNA protein 1"/>
    <property type="match status" value="1"/>
</dbReference>
<dbReference type="InterPro" id="IPR007529">
    <property type="entry name" value="Znf_HIT"/>
</dbReference>
<evidence type="ECO:0000313" key="16">
    <source>
        <dbReference type="EMBL" id="KAF7842948.1"/>
    </source>
</evidence>
<comment type="caution">
    <text evidence="16">The sequence shown here is derived from an EMBL/GenBank/DDBJ whole genome shotgun (WGS) entry which is preliminary data.</text>
</comment>
<gene>
    <name evidence="16" type="ORF">G2W53_005246</name>
</gene>
<comment type="subunit">
    <text evidence="10">Interacts with FBL, SNU13, NOP58, NUFIP1, RUVBL1, RUVBL2 and TAF9. Interacts (via HIT-type zinc finger) with the RUVBL1/RUVBL2 complex in the presence of ADP.</text>
</comment>
<proteinExistence type="inferred from homology"/>
<evidence type="ECO:0000256" key="13">
    <source>
        <dbReference type="PROSITE-ProRule" id="PRU00453"/>
    </source>
</evidence>
<evidence type="ECO:0000256" key="10">
    <source>
        <dbReference type="ARBA" id="ARBA00061949"/>
    </source>
</evidence>
<dbReference type="Pfam" id="PF25790">
    <property type="entry name" value="BCD1"/>
    <property type="match status" value="1"/>
</dbReference>
<keyword evidence="3" id="KW-0597">Phosphoprotein</keyword>
<dbReference type="CDD" id="cd23023">
    <property type="entry name" value="zf-HIT_BCD1"/>
    <property type="match status" value="1"/>
</dbReference>
<keyword evidence="5 13" id="KW-0863">Zinc-finger</keyword>
<evidence type="ECO:0000256" key="6">
    <source>
        <dbReference type="ARBA" id="ARBA00022833"/>
    </source>
</evidence>
<dbReference type="OrthoDB" id="272357at2759"/>
<keyword evidence="4" id="KW-0479">Metal-binding</keyword>
<evidence type="ECO:0000256" key="3">
    <source>
        <dbReference type="ARBA" id="ARBA00022553"/>
    </source>
</evidence>
<evidence type="ECO:0000256" key="5">
    <source>
        <dbReference type="ARBA" id="ARBA00022771"/>
    </source>
</evidence>
<dbReference type="GO" id="GO:0000463">
    <property type="term" value="P:maturation of LSU-rRNA from tricistronic rRNA transcript (SSU-rRNA, 5.8S rRNA, LSU-rRNA)"/>
    <property type="evidence" value="ECO:0007669"/>
    <property type="project" value="TreeGrafter"/>
</dbReference>
<feature type="region of interest" description="Disordered" evidence="14">
    <location>
        <begin position="391"/>
        <end position="411"/>
    </location>
</feature>
<sequence length="411" mass="47136">MEEQGRNILKEPTPCEECKSNPSIYKCPGCSIRSCSLPCVKAHKQRTGCTGKRNQTQFVPISQFDDNLLLSDYNLLEDMKRVAESAHRMRTKFGTYFHLPFHLKSLRNAAGSRRTKLLFLPGGMSKREKNQSRYNYRKKLISWTIEWRFHSTDIVLHDHGVNENTSLCTILEKHLKPGPWNHQLRKFCEDQLDCLKLFIRKYPKGPKSPFKELDMKAPIRQQLANVVVLEFPVIHVFLPSDNINFEVIKNVNPTIHKPLQKDCDDNQSPKGISFREEEIQDDNNSTDSQIFDLMKNKGADLSCQVLSQNKSSEDALNNSSDKPLLEGDIAGKFSHSYPETKELEFAEKIALDFEENFMDVYADLMAQINPGDFFDFESEFANKTEVEERDLCGASGTFPSPEELEEGEIPD</sequence>
<evidence type="ECO:0000256" key="12">
    <source>
        <dbReference type="ARBA" id="ARBA00077531"/>
    </source>
</evidence>
<keyword evidence="6" id="KW-0862">Zinc</keyword>
<dbReference type="PANTHER" id="PTHR13483">
    <property type="entry name" value="BOX C_D SNORNA PROTEIN 1-RELATED"/>
    <property type="match status" value="1"/>
</dbReference>
<keyword evidence="17" id="KW-1185">Reference proteome</keyword>
<dbReference type="EMBL" id="JAAIUW010000002">
    <property type="protein sequence ID" value="KAF7842948.1"/>
    <property type="molecule type" value="Genomic_DNA"/>
</dbReference>
<evidence type="ECO:0000256" key="14">
    <source>
        <dbReference type="SAM" id="MobiDB-lite"/>
    </source>
</evidence>
<comment type="function">
    <text evidence="8">Required for box C/D snoRNAs accumulation involved in snoRNA processing, snoRNA transport to the nucleolus and ribosome biogenesis.</text>
</comment>
<feature type="compositionally biased region" description="Acidic residues" evidence="14">
    <location>
        <begin position="402"/>
        <end position="411"/>
    </location>
</feature>
<dbReference type="PANTHER" id="PTHR13483:SF3">
    <property type="entry name" value="BOX C_D SNORNA PROTEIN 1"/>
    <property type="match status" value="1"/>
</dbReference>
<organism evidence="16 17">
    <name type="scientific">Senna tora</name>
    <dbReference type="NCBI Taxonomy" id="362788"/>
    <lineage>
        <taxon>Eukaryota</taxon>
        <taxon>Viridiplantae</taxon>
        <taxon>Streptophyta</taxon>
        <taxon>Embryophyta</taxon>
        <taxon>Tracheophyta</taxon>
        <taxon>Spermatophyta</taxon>
        <taxon>Magnoliopsida</taxon>
        <taxon>eudicotyledons</taxon>
        <taxon>Gunneridae</taxon>
        <taxon>Pentapetalae</taxon>
        <taxon>rosids</taxon>
        <taxon>fabids</taxon>
        <taxon>Fabales</taxon>
        <taxon>Fabaceae</taxon>
        <taxon>Caesalpinioideae</taxon>
        <taxon>Cassia clade</taxon>
        <taxon>Senna</taxon>
    </lineage>
</organism>